<feature type="binding site" evidence="15">
    <location>
        <position position="329"/>
    </location>
    <ligand>
        <name>Mg(2+)</name>
        <dbReference type="ChEBI" id="CHEBI:18420"/>
    </ligand>
</feature>
<comment type="catalytic activity">
    <reaction evidence="17">
        <text>a phosphate monoester + H2O = an alcohol + phosphate</text>
        <dbReference type="Rhea" id="RHEA:15017"/>
        <dbReference type="ChEBI" id="CHEBI:15377"/>
        <dbReference type="ChEBI" id="CHEBI:30879"/>
        <dbReference type="ChEBI" id="CHEBI:43474"/>
        <dbReference type="ChEBI" id="CHEBI:67140"/>
        <dbReference type="EC" id="3.1.3.1"/>
    </reaction>
</comment>
<dbReference type="OMA" id="HEQPHRN"/>
<gene>
    <name evidence="20" type="ORF">TRIADDRAFT_54135</name>
</gene>
<feature type="chain" id="PRO_5002798290" description="Alkaline phosphatase" evidence="19">
    <location>
        <begin position="19"/>
        <end position="527"/>
    </location>
</feature>
<evidence type="ECO:0000256" key="1">
    <source>
        <dbReference type="ARBA" id="ARBA00004609"/>
    </source>
</evidence>
<keyword evidence="6" id="KW-0336">GPI-anchor</keyword>
<feature type="binding site" evidence="15">
    <location>
        <position position="334"/>
    </location>
    <ligand>
        <name>Zn(2+)</name>
        <dbReference type="ChEBI" id="CHEBI:29105"/>
        <label>2</label>
    </ligand>
</feature>
<dbReference type="FunCoup" id="B3RR75">
    <property type="interactions" value="204"/>
</dbReference>
<feature type="binding site" evidence="15">
    <location>
        <position position="376"/>
    </location>
    <ligand>
        <name>Zn(2+)</name>
        <dbReference type="ChEBI" id="CHEBI:29105"/>
        <label>2</label>
    </ligand>
</feature>
<evidence type="ECO:0000256" key="19">
    <source>
        <dbReference type="SAM" id="SignalP"/>
    </source>
</evidence>
<dbReference type="CDD" id="cd16012">
    <property type="entry name" value="ALP"/>
    <property type="match status" value="1"/>
</dbReference>
<dbReference type="SUPFAM" id="SSF53649">
    <property type="entry name" value="Alkaline phosphatase-like"/>
    <property type="match status" value="1"/>
</dbReference>
<dbReference type="PANTHER" id="PTHR11596">
    <property type="entry name" value="ALKALINE PHOSPHATASE"/>
    <property type="match status" value="1"/>
</dbReference>
<feature type="active site" description="Phosphoserine intermediate" evidence="14">
    <location>
        <position position="109"/>
    </location>
</feature>
<evidence type="ECO:0000256" key="6">
    <source>
        <dbReference type="ARBA" id="ARBA00022622"/>
    </source>
</evidence>
<keyword evidence="21" id="KW-1185">Reference proteome</keyword>
<comment type="cofactor">
    <cofactor evidence="15">
        <name>Mg(2+)</name>
        <dbReference type="ChEBI" id="CHEBI:18420"/>
    </cofactor>
    <text evidence="15">Binds 1 Mg(2+) ion.</text>
</comment>
<dbReference type="FunFam" id="3.40.720.10:FF:000008">
    <property type="entry name" value="Alkaline phosphatase"/>
    <property type="match status" value="1"/>
</dbReference>
<dbReference type="OrthoDB" id="5818554at2759"/>
<dbReference type="GO" id="GO:0098552">
    <property type="term" value="C:side of membrane"/>
    <property type="evidence" value="ECO:0007669"/>
    <property type="project" value="UniProtKB-KW"/>
</dbReference>
<reference evidence="20 21" key="1">
    <citation type="journal article" date="2008" name="Nature">
        <title>The Trichoplax genome and the nature of placozoans.</title>
        <authorList>
            <person name="Srivastava M."/>
            <person name="Begovic E."/>
            <person name="Chapman J."/>
            <person name="Putnam N.H."/>
            <person name="Hellsten U."/>
            <person name="Kawashima T."/>
            <person name="Kuo A."/>
            <person name="Mitros T."/>
            <person name="Salamov A."/>
            <person name="Carpenter M.L."/>
            <person name="Signorovitch A.Y."/>
            <person name="Moreno M.A."/>
            <person name="Kamm K."/>
            <person name="Grimwood J."/>
            <person name="Schmutz J."/>
            <person name="Shapiro H."/>
            <person name="Grigoriev I.V."/>
            <person name="Buss L.W."/>
            <person name="Schierwater B."/>
            <person name="Dellaporta S.L."/>
            <person name="Rokhsar D.S."/>
        </authorList>
    </citation>
    <scope>NUCLEOTIDE SEQUENCE [LARGE SCALE GENOMIC DNA]</scope>
    <source>
        <strain evidence="20 21">Grell-BS-1999</strain>
    </source>
</reference>
<dbReference type="Gene3D" id="3.40.720.10">
    <property type="entry name" value="Alkaline Phosphatase, subunit A"/>
    <property type="match status" value="1"/>
</dbReference>
<dbReference type="InterPro" id="IPR018299">
    <property type="entry name" value="Alkaline_phosphatase_AS"/>
</dbReference>
<evidence type="ECO:0000256" key="16">
    <source>
        <dbReference type="RuleBase" id="RU003946"/>
    </source>
</evidence>
<dbReference type="EMBL" id="DS985243">
    <property type="protein sequence ID" value="EDV26295.1"/>
    <property type="molecule type" value="Genomic_DNA"/>
</dbReference>
<keyword evidence="8 17" id="KW-0378">Hydrolase</keyword>
<evidence type="ECO:0000313" key="21">
    <source>
        <dbReference type="Proteomes" id="UP000009022"/>
    </source>
</evidence>
<protein>
    <recommendedName>
        <fullName evidence="3 17">Alkaline phosphatase</fullName>
        <ecNumber evidence="3 17">3.1.3.1</ecNumber>
    </recommendedName>
</protein>
<dbReference type="SMART" id="SM00098">
    <property type="entry name" value="alkPPc"/>
    <property type="match status" value="1"/>
</dbReference>
<evidence type="ECO:0000256" key="10">
    <source>
        <dbReference type="ARBA" id="ARBA00022842"/>
    </source>
</evidence>
<evidence type="ECO:0000256" key="8">
    <source>
        <dbReference type="ARBA" id="ARBA00022801"/>
    </source>
</evidence>
<dbReference type="EC" id="3.1.3.1" evidence="3 17"/>
<evidence type="ECO:0000256" key="4">
    <source>
        <dbReference type="ARBA" id="ARBA00022475"/>
    </source>
</evidence>
<dbReference type="CTD" id="6751506"/>
<dbReference type="GO" id="GO:0004035">
    <property type="term" value="F:alkaline phosphatase activity"/>
    <property type="evidence" value="ECO:0000318"/>
    <property type="project" value="GO_Central"/>
</dbReference>
<keyword evidence="5" id="KW-0597">Phosphoprotein</keyword>
<sequence>MSMAHFLLILASLSWVSSQLTSPQINSQWYKDGENVLKQKLNAKNIEKTGKNAILFIGDGMSIPTEVCARIFQGQKRGQTGEENNLSWQLFPNVGLSKTYSVDFQVPDSAATATAFLSGVKTNDGVLGLNQNGIKGQCASEKNNHVNSLVAIAEELGMSTGIITTARVTHATPGAAYSHCASRNWEANIPSSQAGLGCKDIATQLLDAYNIGDGFEVVMGGGRCNFHSINTTDPEYTTFKGCRFDGKDLIQEWKNKKLSNSAYVWNLTAFNAIDPNKTDHLLGLFDPSHMKYDADRLTDKAGEPSIAQMTEKAIQILQRNPKGYFLFVEGGRIDHSHHSGVAYGAITDTIAMADAVQKAVAMTNPQETLIVVTADHGHTLSMSGYPKRGNPILGLVDGAPSLDGKPYTTINYANGPGAIKDGELRPNLTGVDVQARLHEQQAIFPIIYETHDGADVGIYSQGPFAHLLTGVVEQSYIFHAMKHALCLGPNSNVPNCQRFVTRGSAVSSVASNMLLLVIMLCLVKFLQ</sequence>
<evidence type="ECO:0000256" key="12">
    <source>
        <dbReference type="ARBA" id="ARBA00023180"/>
    </source>
</evidence>
<feature type="transmembrane region" description="Helical" evidence="18">
    <location>
        <begin position="505"/>
        <end position="526"/>
    </location>
</feature>
<name>B3RR75_TRIAD</name>
<dbReference type="PANTHER" id="PTHR11596:SF5">
    <property type="entry name" value="ALKALINE PHOSPHATASE"/>
    <property type="match status" value="1"/>
</dbReference>
<dbReference type="GO" id="GO:0046872">
    <property type="term" value="F:metal ion binding"/>
    <property type="evidence" value="ECO:0007669"/>
    <property type="project" value="UniProtKB-KW"/>
</dbReference>
<dbReference type="AlphaFoldDB" id="B3RR75"/>
<keyword evidence="12" id="KW-0325">Glycoprotein</keyword>
<dbReference type="RefSeq" id="XP_002110291.1">
    <property type="nucleotide sequence ID" value="XM_002110255.1"/>
</dbReference>
<feature type="binding site" evidence="15">
    <location>
        <position position="338"/>
    </location>
    <ligand>
        <name>Zn(2+)</name>
        <dbReference type="ChEBI" id="CHEBI:29105"/>
        <label>2</label>
    </ligand>
</feature>
<evidence type="ECO:0000256" key="9">
    <source>
        <dbReference type="ARBA" id="ARBA00022833"/>
    </source>
</evidence>
<feature type="binding site" evidence="15">
    <location>
        <position position="375"/>
    </location>
    <ligand>
        <name>Zn(2+)</name>
        <dbReference type="ChEBI" id="CHEBI:29105"/>
        <label>2</label>
    </ligand>
</feature>
<feature type="binding site" evidence="15">
    <location>
        <position position="451"/>
    </location>
    <ligand>
        <name>Zn(2+)</name>
        <dbReference type="ChEBI" id="CHEBI:29105"/>
        <label>2</label>
    </ligand>
</feature>
<comment type="similarity">
    <text evidence="2 16">Belongs to the alkaline phosphatase family.</text>
</comment>
<feature type="binding site" evidence="15">
    <location>
        <position position="59"/>
    </location>
    <ligand>
        <name>Mg(2+)</name>
        <dbReference type="ChEBI" id="CHEBI:18420"/>
    </ligand>
</feature>
<organism evidence="20 21">
    <name type="scientific">Trichoplax adhaerens</name>
    <name type="common">Trichoplax reptans</name>
    <dbReference type="NCBI Taxonomy" id="10228"/>
    <lineage>
        <taxon>Eukaryota</taxon>
        <taxon>Metazoa</taxon>
        <taxon>Placozoa</taxon>
        <taxon>Uniplacotomia</taxon>
        <taxon>Trichoplacea</taxon>
        <taxon>Trichoplacidae</taxon>
        <taxon>Trichoplax</taxon>
    </lineage>
</organism>
<dbReference type="InParanoid" id="B3RR75"/>
<keyword evidence="18" id="KW-1133">Transmembrane helix</keyword>
<dbReference type="HOGENOM" id="CLU_008539_4_1_1"/>
<keyword evidence="4" id="KW-1003">Cell membrane</keyword>
<keyword evidence="18" id="KW-0812">Transmembrane</keyword>
<keyword evidence="19" id="KW-0732">Signal</keyword>
<evidence type="ECO:0000256" key="2">
    <source>
        <dbReference type="ARBA" id="ARBA00005984"/>
    </source>
</evidence>
<dbReference type="STRING" id="10228.B3RR75"/>
<evidence type="ECO:0000256" key="17">
    <source>
        <dbReference type="RuleBase" id="RU003947"/>
    </source>
</evidence>
<evidence type="ECO:0000256" key="5">
    <source>
        <dbReference type="ARBA" id="ARBA00022553"/>
    </source>
</evidence>
<dbReference type="PRINTS" id="PR00113">
    <property type="entry name" value="ALKPHPHTASE"/>
</dbReference>
<accession>B3RR75</accession>
<feature type="signal peptide" evidence="19">
    <location>
        <begin position="1"/>
        <end position="18"/>
    </location>
</feature>
<evidence type="ECO:0000256" key="15">
    <source>
        <dbReference type="PIRSR" id="PIRSR601952-2"/>
    </source>
</evidence>
<keyword evidence="13" id="KW-0449">Lipoprotein</keyword>
<feature type="binding site" evidence="15">
    <location>
        <position position="59"/>
    </location>
    <ligand>
        <name>Zn(2+)</name>
        <dbReference type="ChEBI" id="CHEBI:29105"/>
        <label>2</label>
    </ligand>
</feature>
<evidence type="ECO:0000256" key="14">
    <source>
        <dbReference type="PIRSR" id="PIRSR601952-1"/>
    </source>
</evidence>
<dbReference type="InterPro" id="IPR017850">
    <property type="entry name" value="Alkaline_phosphatase_core_sf"/>
</dbReference>
<evidence type="ECO:0000256" key="3">
    <source>
        <dbReference type="ARBA" id="ARBA00012647"/>
    </source>
</evidence>
<evidence type="ECO:0000256" key="7">
    <source>
        <dbReference type="ARBA" id="ARBA00022723"/>
    </source>
</evidence>
<feature type="binding site" evidence="15">
    <location>
        <position position="172"/>
    </location>
    <ligand>
        <name>Mg(2+)</name>
        <dbReference type="ChEBI" id="CHEBI:18420"/>
    </ligand>
</feature>
<dbReference type="PhylomeDB" id="B3RR75"/>
<dbReference type="PROSITE" id="PS00123">
    <property type="entry name" value="ALKALINE_PHOSPHATASE"/>
    <property type="match status" value="1"/>
</dbReference>
<keyword evidence="9 15" id="KW-0862">Zinc</keyword>
<keyword evidence="11 18" id="KW-0472">Membrane</keyword>
<dbReference type="KEGG" id="tad:TRIADDRAFT_54135"/>
<comment type="subcellular location">
    <subcellularLocation>
        <location evidence="1">Cell membrane</location>
        <topology evidence="1">Lipid-anchor</topology>
        <topology evidence="1">GPI-anchor</topology>
    </subcellularLocation>
</comment>
<dbReference type="InterPro" id="IPR001952">
    <property type="entry name" value="Alkaline_phosphatase"/>
</dbReference>
<comment type="cofactor">
    <cofactor evidence="15">
        <name>Zn(2+)</name>
        <dbReference type="ChEBI" id="CHEBI:29105"/>
    </cofactor>
    <text evidence="15">Binds 2 Zn(2+) ions.</text>
</comment>
<evidence type="ECO:0000256" key="11">
    <source>
        <dbReference type="ARBA" id="ARBA00023136"/>
    </source>
</evidence>
<dbReference type="eggNOG" id="KOG4126">
    <property type="taxonomic scope" value="Eukaryota"/>
</dbReference>
<evidence type="ECO:0000256" key="18">
    <source>
        <dbReference type="SAM" id="Phobius"/>
    </source>
</evidence>
<keyword evidence="10 15" id="KW-0460">Magnesium</keyword>
<evidence type="ECO:0000313" key="20">
    <source>
        <dbReference type="EMBL" id="EDV26295.1"/>
    </source>
</evidence>
<feature type="binding site" evidence="15">
    <location>
        <position position="170"/>
    </location>
    <ligand>
        <name>Mg(2+)</name>
        <dbReference type="ChEBI" id="CHEBI:18420"/>
    </ligand>
</feature>
<proteinExistence type="inferred from homology"/>
<dbReference type="GO" id="GO:0005886">
    <property type="term" value="C:plasma membrane"/>
    <property type="evidence" value="ECO:0000318"/>
    <property type="project" value="GO_Central"/>
</dbReference>
<keyword evidence="7 15" id="KW-0479">Metal-binding</keyword>
<dbReference type="Pfam" id="PF00245">
    <property type="entry name" value="Alk_phosphatase"/>
    <property type="match status" value="1"/>
</dbReference>
<evidence type="ECO:0000256" key="13">
    <source>
        <dbReference type="ARBA" id="ARBA00023288"/>
    </source>
</evidence>
<dbReference type="Proteomes" id="UP000009022">
    <property type="component" value="Unassembled WGS sequence"/>
</dbReference>
<dbReference type="GeneID" id="6751506"/>